<dbReference type="PROSITE" id="PS00108">
    <property type="entry name" value="PROTEIN_KINASE_ST"/>
    <property type="match status" value="1"/>
</dbReference>
<dbReference type="InterPro" id="IPR008271">
    <property type="entry name" value="Ser/Thr_kinase_AS"/>
</dbReference>
<dbReference type="SUPFAM" id="SSF52402">
    <property type="entry name" value="Adenine nucleotide alpha hydrolases-like"/>
    <property type="match status" value="1"/>
</dbReference>
<evidence type="ECO:0000256" key="5">
    <source>
        <dbReference type="PROSITE-ProRule" id="PRU10141"/>
    </source>
</evidence>
<reference evidence="8" key="1">
    <citation type="submission" date="2020-07" db="EMBL/GenBank/DDBJ databases">
        <authorList>
            <person name="Lin J."/>
        </authorList>
    </citation>
    <scope>NUCLEOTIDE SEQUENCE</scope>
</reference>
<dbReference type="SUPFAM" id="SSF56112">
    <property type="entry name" value="Protein kinase-like (PK-like)"/>
    <property type="match status" value="1"/>
</dbReference>
<dbReference type="GO" id="GO:0005524">
    <property type="term" value="F:ATP binding"/>
    <property type="evidence" value="ECO:0007669"/>
    <property type="project" value="UniProtKB-UniRule"/>
</dbReference>
<dbReference type="Gene3D" id="3.30.200.20">
    <property type="entry name" value="Phosphorylase Kinase, domain 1"/>
    <property type="match status" value="1"/>
</dbReference>
<dbReference type="FunFam" id="1.10.510.10:FF:000284">
    <property type="entry name" value="Putative receptor-like serine/threonine-protein kinase"/>
    <property type="match status" value="1"/>
</dbReference>
<feature type="region of interest" description="Disordered" evidence="6">
    <location>
        <begin position="243"/>
        <end position="270"/>
    </location>
</feature>
<evidence type="ECO:0000256" key="2">
    <source>
        <dbReference type="ARBA" id="ARBA00022741"/>
    </source>
</evidence>
<dbReference type="Gene3D" id="3.40.50.620">
    <property type="entry name" value="HUPs"/>
    <property type="match status" value="1"/>
</dbReference>
<accession>A0A6V7NH80</accession>
<dbReference type="CDD" id="cd00293">
    <property type="entry name" value="USP-like"/>
    <property type="match status" value="1"/>
</dbReference>
<dbReference type="PROSITE" id="PS00107">
    <property type="entry name" value="PROTEIN_KINASE_ATP"/>
    <property type="match status" value="1"/>
</dbReference>
<feature type="domain" description="Protein kinase" evidence="7">
    <location>
        <begin position="425"/>
        <end position="703"/>
    </location>
</feature>
<dbReference type="Pfam" id="PF00069">
    <property type="entry name" value="Pkinase"/>
    <property type="match status" value="1"/>
</dbReference>
<dbReference type="Gene3D" id="1.10.510.10">
    <property type="entry name" value="Transferase(Phosphotransferase) domain 1"/>
    <property type="match status" value="1"/>
</dbReference>
<proteinExistence type="predicted"/>
<keyword evidence="1" id="KW-0808">Transferase</keyword>
<evidence type="ECO:0000256" key="6">
    <source>
        <dbReference type="SAM" id="MobiDB-lite"/>
    </source>
</evidence>
<dbReference type="InterPro" id="IPR014729">
    <property type="entry name" value="Rossmann-like_a/b/a_fold"/>
</dbReference>
<keyword evidence="4 5" id="KW-0067">ATP-binding</keyword>
<feature type="compositionally biased region" description="Basic and acidic residues" evidence="6">
    <location>
        <begin position="245"/>
        <end position="258"/>
    </location>
</feature>
<evidence type="ECO:0000256" key="4">
    <source>
        <dbReference type="ARBA" id="ARBA00022840"/>
    </source>
</evidence>
<dbReference type="InterPro" id="IPR046958">
    <property type="entry name" value="RBK1/2/STUNTED"/>
</dbReference>
<dbReference type="SMART" id="SM00220">
    <property type="entry name" value="S_TKc"/>
    <property type="match status" value="1"/>
</dbReference>
<dbReference type="InterPro" id="IPR000719">
    <property type="entry name" value="Prot_kinase_dom"/>
</dbReference>
<evidence type="ECO:0000313" key="8">
    <source>
        <dbReference type="EMBL" id="CAD1817784.1"/>
    </source>
</evidence>
<name>A0A6V7NH80_ANACO</name>
<evidence type="ECO:0000256" key="3">
    <source>
        <dbReference type="ARBA" id="ARBA00022777"/>
    </source>
</evidence>
<organism evidence="8">
    <name type="scientific">Ananas comosus var. bracteatus</name>
    <name type="common">red pineapple</name>
    <dbReference type="NCBI Taxonomy" id="296719"/>
    <lineage>
        <taxon>Eukaryota</taxon>
        <taxon>Viridiplantae</taxon>
        <taxon>Streptophyta</taxon>
        <taxon>Embryophyta</taxon>
        <taxon>Tracheophyta</taxon>
        <taxon>Spermatophyta</taxon>
        <taxon>Magnoliopsida</taxon>
        <taxon>Liliopsida</taxon>
        <taxon>Poales</taxon>
        <taxon>Bromeliaceae</taxon>
        <taxon>Bromelioideae</taxon>
        <taxon>Ananas</taxon>
    </lineage>
</organism>
<dbReference type="Pfam" id="PF00582">
    <property type="entry name" value="Usp"/>
    <property type="match status" value="1"/>
</dbReference>
<dbReference type="AlphaFoldDB" id="A0A6V7NH80"/>
<dbReference type="InterPro" id="IPR006016">
    <property type="entry name" value="UspA"/>
</dbReference>
<dbReference type="EMBL" id="LR862138">
    <property type="protein sequence ID" value="CAD1817784.1"/>
    <property type="molecule type" value="Genomic_DNA"/>
</dbReference>
<feature type="region of interest" description="Disordered" evidence="6">
    <location>
        <begin position="1"/>
        <end position="40"/>
    </location>
</feature>
<gene>
    <name evidence="8" type="ORF">CB5_LOCUS995</name>
</gene>
<feature type="compositionally biased region" description="Low complexity" evidence="6">
    <location>
        <begin position="358"/>
        <end position="373"/>
    </location>
</feature>
<dbReference type="InterPro" id="IPR011009">
    <property type="entry name" value="Kinase-like_dom_sf"/>
</dbReference>
<feature type="compositionally biased region" description="Acidic residues" evidence="6">
    <location>
        <begin position="9"/>
        <end position="20"/>
    </location>
</feature>
<keyword evidence="3" id="KW-0418">Kinase</keyword>
<dbReference type="FunFam" id="3.30.200.20:FF:000268">
    <property type="entry name" value="probable receptor-like serine/threonine-protein kinase At5g57670"/>
    <property type="match status" value="1"/>
</dbReference>
<evidence type="ECO:0000259" key="7">
    <source>
        <dbReference type="PROSITE" id="PS50011"/>
    </source>
</evidence>
<protein>
    <recommendedName>
        <fullName evidence="7">Protein kinase domain-containing protein</fullName>
    </recommendedName>
</protein>
<dbReference type="PANTHER" id="PTHR47987">
    <property type="entry name" value="OS08G0249100 PROTEIN"/>
    <property type="match status" value="1"/>
</dbReference>
<dbReference type="InterPro" id="IPR017441">
    <property type="entry name" value="Protein_kinase_ATP_BS"/>
</dbReference>
<dbReference type="PANTHER" id="PTHR47987:SF5">
    <property type="entry name" value="PROTEIN KINASE DOMAIN-CONTAINING PROTEIN"/>
    <property type="match status" value="1"/>
</dbReference>
<dbReference type="PROSITE" id="PS50011">
    <property type="entry name" value="PROTEIN_KINASE_DOM"/>
    <property type="match status" value="1"/>
</dbReference>
<sequence length="778" mass="86109">MAPQGGVEAEAEEDEEEEGEGEHRERNGDEEEEEEEAAAKKTMVVGIKMDSQSREILTWALVKLASPGDRVVAIHILPSSSSYSSSSSSSSSPVDLDAMIAVYEGFCNLKQIDLKLKICRGSSIRKLLVREATALNASAVILGAADKNRAFGSSSISVAKYCAKKLPTKCSVIAVNSGKVVFQREAIDDKCNSSKTGSRSFSTSFISKLRSSKDPAADLPSCWTMISELPSCQNGELYPIEDREENDHDSSIEAKDVDGNCNDSTPSTELEIGKNDEVHSAIDAPPKENCSVCNLRLDPPCANASTREEERLGWPVVRKKIVTHKRSASFDWPKISVVQWAMRRSNRNAAIHPDSKSLKSSSNTKTNSDSDSGSNFMLYTDSIQDFAFYDEEGWPPKELDSLREKYSSVCRLFRYEELKLATSNFSPENLIGKGGNSRVYKARLSDGDELAVKILKPSDAALKEFVSEIEIITTLHHKNIITLLGFCFENNSLILVYNYLPRGSLEEILHGDQEIKYVVCWAERYKVAIGVAEALDYLHGIAQPVIHRDVKSSNILLSNDFEPQLSDFGFAKWVSSPTSHLTCTDVAGTFGYLAPEYFMYGKVNEKIDVYAFGVVLLELISGKKPIRTGCPKGQESLVMWAKPILRGGEIKELVDPSLGNEYDSDQMERMALAASLCIRAASRLRPRIAPVLKLLQGDDSEVFNWARSEVSSSEGLNDAEDEESNAENIRSHLNLAMLDIEDDSLSVSSTEQTVDSMSMSTSMEDYWKERWSQSISFD</sequence>
<evidence type="ECO:0000256" key="1">
    <source>
        <dbReference type="ARBA" id="ARBA00022679"/>
    </source>
</evidence>
<feature type="binding site" evidence="5">
    <location>
        <position position="463"/>
    </location>
    <ligand>
        <name>ATP</name>
        <dbReference type="ChEBI" id="CHEBI:30616"/>
    </ligand>
</feature>
<feature type="region of interest" description="Disordered" evidence="6">
    <location>
        <begin position="349"/>
        <end position="373"/>
    </location>
</feature>
<keyword evidence="2 5" id="KW-0547">Nucleotide-binding</keyword>
<dbReference type="GO" id="GO:0004672">
    <property type="term" value="F:protein kinase activity"/>
    <property type="evidence" value="ECO:0007669"/>
    <property type="project" value="InterPro"/>
</dbReference>